<feature type="compositionally biased region" description="Basic and acidic residues" evidence="1">
    <location>
        <begin position="1"/>
        <end position="12"/>
    </location>
</feature>
<keyword evidence="5" id="KW-1185">Reference proteome</keyword>
<gene>
    <name evidence="4" type="ORF">GCM10009819_27080</name>
</gene>
<dbReference type="InterPro" id="IPR036869">
    <property type="entry name" value="J_dom_sf"/>
</dbReference>
<comment type="caution">
    <text evidence="4">The sequence shown here is derived from an EMBL/GenBank/DDBJ whole genome shotgun (WGS) entry which is preliminary data.</text>
</comment>
<feature type="region of interest" description="Disordered" evidence="1">
    <location>
        <begin position="1"/>
        <end position="23"/>
    </location>
</feature>
<name>A0ABP5G632_9MICO</name>
<protein>
    <recommendedName>
        <fullName evidence="3">J domain-containing protein</fullName>
    </recommendedName>
</protein>
<dbReference type="CDD" id="cd06257">
    <property type="entry name" value="DnaJ"/>
    <property type="match status" value="1"/>
</dbReference>
<dbReference type="Gene3D" id="1.10.287.110">
    <property type="entry name" value="DnaJ domain"/>
    <property type="match status" value="1"/>
</dbReference>
<evidence type="ECO:0000256" key="1">
    <source>
        <dbReference type="SAM" id="MobiDB-lite"/>
    </source>
</evidence>
<dbReference type="SMART" id="SM00271">
    <property type="entry name" value="DnaJ"/>
    <property type="match status" value="1"/>
</dbReference>
<evidence type="ECO:0000256" key="2">
    <source>
        <dbReference type="SAM" id="Phobius"/>
    </source>
</evidence>
<dbReference type="PROSITE" id="PS50076">
    <property type="entry name" value="DNAJ_2"/>
    <property type="match status" value="1"/>
</dbReference>
<dbReference type="RefSeq" id="WP_344375181.1">
    <property type="nucleotide sequence ID" value="NZ_BAAAPW010000004.1"/>
</dbReference>
<keyword evidence="2" id="KW-0812">Transmembrane</keyword>
<evidence type="ECO:0000259" key="3">
    <source>
        <dbReference type="PROSITE" id="PS50076"/>
    </source>
</evidence>
<sequence length="201" mass="21319">MTGAEMTREEAARVLGVPPDAPPAEVDRAYRRLARELHPDRVTGATEDELRAASARFIEVTRAYRRLADSPAEVGDHGRVVVDRPAGAARRPRPVKPFSPWVFGTWAGLLVIGALLSTATGPILMPVDLWGRLALLVAAALTTGLTRRRWAWWATLALLAVSGAAVIASTTVAGLLGLGVMAVACVGLAVQAGLVRFPDQD</sequence>
<keyword evidence="2" id="KW-1133">Transmembrane helix</keyword>
<dbReference type="Pfam" id="PF00226">
    <property type="entry name" value="DnaJ"/>
    <property type="match status" value="1"/>
</dbReference>
<proteinExistence type="predicted"/>
<dbReference type="EMBL" id="BAAAPW010000004">
    <property type="protein sequence ID" value="GAA2040221.1"/>
    <property type="molecule type" value="Genomic_DNA"/>
</dbReference>
<dbReference type="PRINTS" id="PR00625">
    <property type="entry name" value="JDOMAIN"/>
</dbReference>
<feature type="domain" description="J" evidence="3">
    <location>
        <begin position="10"/>
        <end position="86"/>
    </location>
</feature>
<organism evidence="4 5">
    <name type="scientific">Agromyces tropicus</name>
    <dbReference type="NCBI Taxonomy" id="555371"/>
    <lineage>
        <taxon>Bacteria</taxon>
        <taxon>Bacillati</taxon>
        <taxon>Actinomycetota</taxon>
        <taxon>Actinomycetes</taxon>
        <taxon>Micrococcales</taxon>
        <taxon>Microbacteriaceae</taxon>
        <taxon>Agromyces</taxon>
    </lineage>
</organism>
<evidence type="ECO:0000313" key="5">
    <source>
        <dbReference type="Proteomes" id="UP001501196"/>
    </source>
</evidence>
<evidence type="ECO:0000313" key="4">
    <source>
        <dbReference type="EMBL" id="GAA2040221.1"/>
    </source>
</evidence>
<keyword evidence="2" id="KW-0472">Membrane</keyword>
<dbReference type="Proteomes" id="UP001501196">
    <property type="component" value="Unassembled WGS sequence"/>
</dbReference>
<reference evidence="5" key="1">
    <citation type="journal article" date="2019" name="Int. J. Syst. Evol. Microbiol.">
        <title>The Global Catalogue of Microorganisms (GCM) 10K type strain sequencing project: providing services to taxonomists for standard genome sequencing and annotation.</title>
        <authorList>
            <consortium name="The Broad Institute Genomics Platform"/>
            <consortium name="The Broad Institute Genome Sequencing Center for Infectious Disease"/>
            <person name="Wu L."/>
            <person name="Ma J."/>
        </authorList>
    </citation>
    <scope>NUCLEOTIDE SEQUENCE [LARGE SCALE GENOMIC DNA]</scope>
    <source>
        <strain evidence="5">JCM 15672</strain>
    </source>
</reference>
<dbReference type="InterPro" id="IPR050817">
    <property type="entry name" value="DjlA_DnaK_co-chaperone"/>
</dbReference>
<dbReference type="PANTHER" id="PTHR24074">
    <property type="entry name" value="CO-CHAPERONE PROTEIN DJLA"/>
    <property type="match status" value="1"/>
</dbReference>
<accession>A0ABP5G632</accession>
<feature type="transmembrane region" description="Helical" evidence="2">
    <location>
        <begin position="175"/>
        <end position="195"/>
    </location>
</feature>
<dbReference type="InterPro" id="IPR001623">
    <property type="entry name" value="DnaJ_domain"/>
</dbReference>
<feature type="transmembrane region" description="Helical" evidence="2">
    <location>
        <begin position="150"/>
        <end position="169"/>
    </location>
</feature>
<dbReference type="SUPFAM" id="SSF46565">
    <property type="entry name" value="Chaperone J-domain"/>
    <property type="match status" value="1"/>
</dbReference>
<feature type="transmembrane region" description="Helical" evidence="2">
    <location>
        <begin position="98"/>
        <end position="117"/>
    </location>
</feature>